<protein>
    <submittedName>
        <fullName evidence="1">Uncharacterized protein</fullName>
    </submittedName>
</protein>
<evidence type="ECO:0000313" key="1">
    <source>
        <dbReference type="EMBL" id="SHN65012.1"/>
    </source>
</evidence>
<dbReference type="STRING" id="1121455.SAMN02745728_01483"/>
<dbReference type="Proteomes" id="UP000186469">
    <property type="component" value="Unassembled WGS sequence"/>
</dbReference>
<keyword evidence="2" id="KW-1185">Reference proteome</keyword>
<dbReference type="OrthoDB" id="5458729at2"/>
<accession>A0A1M7T2X3</accession>
<evidence type="ECO:0000313" key="2">
    <source>
        <dbReference type="Proteomes" id="UP000186469"/>
    </source>
</evidence>
<sequence>MGDTGGDHDLYDYCVDDPVSANDFSGLQGQRVWNENDHPRDDIGRFINKENIENVRKQLSVATRNYKAGKKLADWIATGGLYSAAYLADKIVGGFKGEESYKVRDGVKKALEIKKEKTLINVTKDIITKSKNKDK</sequence>
<dbReference type="EMBL" id="FRDI01000006">
    <property type="protein sequence ID" value="SHN65012.1"/>
    <property type="molecule type" value="Genomic_DNA"/>
</dbReference>
<reference evidence="1 2" key="1">
    <citation type="submission" date="2016-12" db="EMBL/GenBank/DDBJ databases">
        <authorList>
            <person name="Song W.-J."/>
            <person name="Kurnit D.M."/>
        </authorList>
    </citation>
    <scope>NUCLEOTIDE SEQUENCE [LARGE SCALE GENOMIC DNA]</scope>
    <source>
        <strain evidence="1 2">DSM 11393</strain>
    </source>
</reference>
<proteinExistence type="predicted"/>
<name>A0A1M7T2X3_9BACT</name>
<dbReference type="AlphaFoldDB" id="A0A1M7T2X3"/>
<organism evidence="1 2">
    <name type="scientific">Desulfovibrio litoralis DSM 11393</name>
    <dbReference type="NCBI Taxonomy" id="1121455"/>
    <lineage>
        <taxon>Bacteria</taxon>
        <taxon>Pseudomonadati</taxon>
        <taxon>Thermodesulfobacteriota</taxon>
        <taxon>Desulfovibrionia</taxon>
        <taxon>Desulfovibrionales</taxon>
        <taxon>Desulfovibrionaceae</taxon>
        <taxon>Desulfovibrio</taxon>
    </lineage>
</organism>
<gene>
    <name evidence="1" type="ORF">SAMN02745728_01483</name>
</gene>